<dbReference type="Pfam" id="PF01790">
    <property type="entry name" value="LGT"/>
    <property type="match status" value="1"/>
</dbReference>
<keyword evidence="4 7" id="KW-0812">Transmembrane</keyword>
<accession>A0ABP8HVX5</accession>
<feature type="transmembrane region" description="Helical" evidence="7">
    <location>
        <begin position="52"/>
        <end position="75"/>
    </location>
</feature>
<evidence type="ECO:0000256" key="3">
    <source>
        <dbReference type="ARBA" id="ARBA00022679"/>
    </source>
</evidence>
<evidence type="ECO:0000256" key="4">
    <source>
        <dbReference type="ARBA" id="ARBA00022692"/>
    </source>
</evidence>
<evidence type="ECO:0000256" key="5">
    <source>
        <dbReference type="ARBA" id="ARBA00022989"/>
    </source>
</evidence>
<feature type="transmembrane region" description="Helical" evidence="7">
    <location>
        <begin position="202"/>
        <end position="221"/>
    </location>
</feature>
<sequence>MDFPRIDPVMFEIGPIALHWYGFMYLLGFLAAWGLGTYRAKKPNSGWTPEQVSDFLFFGFIGVILGGRIGYVLFYGLEFWAEDALYIFKIWEGGMSFHGGLLGVIAAGWYFARKNNKPFFDVADFMVPLVPLGLMFGRIGNFINGELWGREASADFFLAIRFPQDPAGLLRHPSQLYQAIFEGLILFLIVWFYSAKPRPRKAVFSVFLIGYGVFRFGVEFFREPDAHLGEVISWLTMGQVLCVPMIAIGVYLLVKAYQQPQVATKAKKVTK</sequence>
<dbReference type="InterPro" id="IPR001640">
    <property type="entry name" value="Lgt"/>
</dbReference>
<comment type="pathway">
    <text evidence="7">Protein modification; lipoprotein biosynthesis (diacylglyceryl transfer).</text>
</comment>
<keyword evidence="9" id="KW-1185">Reference proteome</keyword>
<dbReference type="PANTHER" id="PTHR30589:SF0">
    <property type="entry name" value="PHOSPHATIDYLGLYCEROL--PROLIPOPROTEIN DIACYLGLYCERYL TRANSFERASE"/>
    <property type="match status" value="1"/>
</dbReference>
<dbReference type="RefSeq" id="WP_223577050.1">
    <property type="nucleotide sequence ID" value="NZ_BAABFU010000001.1"/>
</dbReference>
<comment type="caution">
    <text evidence="8">The sequence shown here is derived from an EMBL/GenBank/DDBJ whole genome shotgun (WGS) entry which is preliminary data.</text>
</comment>
<evidence type="ECO:0000313" key="9">
    <source>
        <dbReference type="Proteomes" id="UP001501294"/>
    </source>
</evidence>
<gene>
    <name evidence="7 8" type="primary">lgt</name>
    <name evidence="8" type="ORF">GCM10023150_06250</name>
</gene>
<evidence type="ECO:0000256" key="1">
    <source>
        <dbReference type="ARBA" id="ARBA00007150"/>
    </source>
</evidence>
<feature type="transmembrane region" description="Helical" evidence="7">
    <location>
        <begin position="95"/>
        <end position="112"/>
    </location>
</feature>
<comment type="similarity">
    <text evidence="1 7">Belongs to the Lgt family.</text>
</comment>
<feature type="binding site" evidence="7">
    <location>
        <position position="138"/>
    </location>
    <ligand>
        <name>a 1,2-diacyl-sn-glycero-3-phospho-(1'-sn-glycerol)</name>
        <dbReference type="ChEBI" id="CHEBI:64716"/>
    </ligand>
</feature>
<proteinExistence type="inferred from homology"/>
<reference evidence="9" key="1">
    <citation type="journal article" date="2019" name="Int. J. Syst. Evol. Microbiol.">
        <title>The Global Catalogue of Microorganisms (GCM) 10K type strain sequencing project: providing services to taxonomists for standard genome sequencing and annotation.</title>
        <authorList>
            <consortium name="The Broad Institute Genomics Platform"/>
            <consortium name="The Broad Institute Genome Sequencing Center for Infectious Disease"/>
            <person name="Wu L."/>
            <person name="Ma J."/>
        </authorList>
    </citation>
    <scope>NUCLEOTIDE SEQUENCE [LARGE SCALE GENOMIC DNA]</scope>
    <source>
        <strain evidence="9">JCM 17727</strain>
    </source>
</reference>
<organism evidence="8 9">
    <name type="scientific">Kangiella taiwanensis</name>
    <dbReference type="NCBI Taxonomy" id="1079179"/>
    <lineage>
        <taxon>Bacteria</taxon>
        <taxon>Pseudomonadati</taxon>
        <taxon>Pseudomonadota</taxon>
        <taxon>Gammaproteobacteria</taxon>
        <taxon>Kangiellales</taxon>
        <taxon>Kangiellaceae</taxon>
        <taxon>Kangiella</taxon>
    </lineage>
</organism>
<comment type="subcellular location">
    <subcellularLocation>
        <location evidence="7">Cell membrane</location>
        <topology evidence="7">Multi-pass membrane protein</topology>
    </subcellularLocation>
</comment>
<dbReference type="PANTHER" id="PTHR30589">
    <property type="entry name" value="PROLIPOPROTEIN DIACYLGLYCERYL TRANSFERASE"/>
    <property type="match status" value="1"/>
</dbReference>
<keyword evidence="5 7" id="KW-1133">Transmembrane helix</keyword>
<comment type="function">
    <text evidence="7">Catalyzes the transfer of the diacylglyceryl group from phosphatidylglycerol to the sulfhydryl group of the N-terminal cysteine of a prolipoprotein, the first step in the formation of mature lipoproteins.</text>
</comment>
<dbReference type="PROSITE" id="PS01311">
    <property type="entry name" value="LGT"/>
    <property type="match status" value="1"/>
</dbReference>
<dbReference type="HAMAP" id="MF_01147">
    <property type="entry name" value="Lgt"/>
    <property type="match status" value="1"/>
</dbReference>
<feature type="transmembrane region" description="Helical" evidence="7">
    <location>
        <begin position="233"/>
        <end position="254"/>
    </location>
</feature>
<name>A0ABP8HVX5_9GAMM</name>
<dbReference type="EC" id="2.5.1.145" evidence="7"/>
<keyword evidence="6 7" id="KW-0472">Membrane</keyword>
<dbReference type="GO" id="GO:0016740">
    <property type="term" value="F:transferase activity"/>
    <property type="evidence" value="ECO:0007669"/>
    <property type="project" value="UniProtKB-KW"/>
</dbReference>
<evidence type="ECO:0000313" key="8">
    <source>
        <dbReference type="EMBL" id="GAA4345677.1"/>
    </source>
</evidence>
<keyword evidence="2 7" id="KW-1003">Cell membrane</keyword>
<dbReference type="NCBIfam" id="TIGR00544">
    <property type="entry name" value="lgt"/>
    <property type="match status" value="1"/>
</dbReference>
<keyword evidence="3 7" id="KW-0808">Transferase</keyword>
<evidence type="ECO:0000256" key="2">
    <source>
        <dbReference type="ARBA" id="ARBA00022475"/>
    </source>
</evidence>
<evidence type="ECO:0000256" key="6">
    <source>
        <dbReference type="ARBA" id="ARBA00023136"/>
    </source>
</evidence>
<dbReference type="EMBL" id="BAABFU010000001">
    <property type="protein sequence ID" value="GAA4345677.1"/>
    <property type="molecule type" value="Genomic_DNA"/>
</dbReference>
<comment type="catalytic activity">
    <reaction evidence="7">
        <text>L-cysteinyl-[prolipoprotein] + a 1,2-diacyl-sn-glycero-3-phospho-(1'-sn-glycerol) = an S-1,2-diacyl-sn-glyceryl-L-cysteinyl-[prolipoprotein] + sn-glycerol 1-phosphate + H(+)</text>
        <dbReference type="Rhea" id="RHEA:56712"/>
        <dbReference type="Rhea" id="RHEA-COMP:14679"/>
        <dbReference type="Rhea" id="RHEA-COMP:14680"/>
        <dbReference type="ChEBI" id="CHEBI:15378"/>
        <dbReference type="ChEBI" id="CHEBI:29950"/>
        <dbReference type="ChEBI" id="CHEBI:57685"/>
        <dbReference type="ChEBI" id="CHEBI:64716"/>
        <dbReference type="ChEBI" id="CHEBI:140658"/>
        <dbReference type="EC" id="2.5.1.145"/>
    </reaction>
</comment>
<feature type="transmembrane region" description="Helical" evidence="7">
    <location>
        <begin position="176"/>
        <end position="195"/>
    </location>
</feature>
<protein>
    <recommendedName>
        <fullName evidence="7">Phosphatidylglycerol--prolipoprotein diacylglyceryl transferase</fullName>
        <ecNumber evidence="7">2.5.1.145</ecNumber>
    </recommendedName>
</protein>
<dbReference type="Proteomes" id="UP001501294">
    <property type="component" value="Unassembled WGS sequence"/>
</dbReference>
<evidence type="ECO:0000256" key="7">
    <source>
        <dbReference type="HAMAP-Rule" id="MF_01147"/>
    </source>
</evidence>
<feature type="transmembrane region" description="Helical" evidence="7">
    <location>
        <begin position="20"/>
        <end position="40"/>
    </location>
</feature>